<dbReference type="Gene3D" id="3.40.50.360">
    <property type="match status" value="1"/>
</dbReference>
<dbReference type="AlphaFoldDB" id="A0A1S1HCN7"/>
<dbReference type="RefSeq" id="WP_084653011.1">
    <property type="nucleotide sequence ID" value="NZ_MIPT01000001.1"/>
</dbReference>
<evidence type="ECO:0000256" key="2">
    <source>
        <dbReference type="ARBA" id="ARBA00023002"/>
    </source>
</evidence>
<feature type="domain" description="Flavodoxin-like fold" evidence="3">
    <location>
        <begin position="9"/>
        <end position="157"/>
    </location>
</feature>
<dbReference type="GO" id="GO:0003955">
    <property type="term" value="F:NAD(P)H dehydrogenase (quinone) activity"/>
    <property type="evidence" value="ECO:0007669"/>
    <property type="project" value="TreeGrafter"/>
</dbReference>
<dbReference type="PANTHER" id="PTHR10204">
    <property type="entry name" value="NAD P H OXIDOREDUCTASE-RELATED"/>
    <property type="match status" value="1"/>
</dbReference>
<dbReference type="InterPro" id="IPR003680">
    <property type="entry name" value="Flavodoxin_fold"/>
</dbReference>
<name>A0A1S1HCN7_9SPHN</name>
<dbReference type="OrthoDB" id="9798454at2"/>
<keyword evidence="5" id="KW-1185">Reference proteome</keyword>
<evidence type="ECO:0000313" key="4">
    <source>
        <dbReference type="EMBL" id="OHT19592.1"/>
    </source>
</evidence>
<organism evidence="4 5">
    <name type="scientific">Edaphosphingomonas haloaromaticamans</name>
    <dbReference type="NCBI Taxonomy" id="653954"/>
    <lineage>
        <taxon>Bacteria</taxon>
        <taxon>Pseudomonadati</taxon>
        <taxon>Pseudomonadota</taxon>
        <taxon>Alphaproteobacteria</taxon>
        <taxon>Sphingomonadales</taxon>
        <taxon>Rhizorhabdaceae</taxon>
        <taxon>Edaphosphingomonas</taxon>
    </lineage>
</organism>
<proteinExistence type="inferred from homology"/>
<keyword evidence="2" id="KW-0560">Oxidoreductase</keyword>
<evidence type="ECO:0000259" key="3">
    <source>
        <dbReference type="Pfam" id="PF02525"/>
    </source>
</evidence>
<protein>
    <submittedName>
        <fullName evidence="4">FMN-dependent NADH-azoreductase</fullName>
    </submittedName>
</protein>
<dbReference type="Pfam" id="PF02525">
    <property type="entry name" value="Flavodoxin_2"/>
    <property type="match status" value="1"/>
</dbReference>
<dbReference type="PANTHER" id="PTHR10204:SF34">
    <property type="entry name" value="NAD(P)H DEHYDROGENASE [QUINONE] 1 ISOFORM 1"/>
    <property type="match status" value="1"/>
</dbReference>
<dbReference type="Proteomes" id="UP000179467">
    <property type="component" value="Unassembled WGS sequence"/>
</dbReference>
<dbReference type="GO" id="GO:0005829">
    <property type="term" value="C:cytosol"/>
    <property type="evidence" value="ECO:0007669"/>
    <property type="project" value="TreeGrafter"/>
</dbReference>
<gene>
    <name evidence="4" type="primary">azoR</name>
    <name evidence="4" type="ORF">BHE75_01579</name>
</gene>
<evidence type="ECO:0000256" key="1">
    <source>
        <dbReference type="ARBA" id="ARBA00006252"/>
    </source>
</evidence>
<dbReference type="InterPro" id="IPR051545">
    <property type="entry name" value="NAD(P)H_dehydrogenase_qn"/>
</dbReference>
<sequence length="209" mass="23364">MSMSSSRPKHALILCHPDEHSFNAAVAERYERTIRSLGHEVVVRDLYRMHFDPVLKASERPTAADFTLSADVAAELELIQGAAAFILVYPLWYGMPPAMLKGYVERVLGAGFPFGALRMQMPNPLLSGRRLLSFTSSGTTRAWLDEQGAALSLRNLFDDYLRHGFSLESTDHVHFASIVEGIQPRVVEEHLFEVEQTARKLASLLPRNG</sequence>
<dbReference type="InterPro" id="IPR029039">
    <property type="entry name" value="Flavoprotein-like_sf"/>
</dbReference>
<reference evidence="4 5" key="1">
    <citation type="submission" date="2016-09" db="EMBL/GenBank/DDBJ databases">
        <title>Metabolic pathway, cell adaptation mechanisms and a novel monoxygenase revealed through proteogenomic-transcription analysis of a Sphingomonas haloaromaticamans strain degrading the fungicide ortho-phenylphenol.</title>
        <authorList>
            <person name="Perruchon C."/>
            <person name="Papadopoulou E.S."/>
            <person name="Rousidou C."/>
            <person name="Vasileiadis S."/>
            <person name="Tanou G."/>
            <person name="Amoutzias G."/>
            <person name="Molassiotis A."/>
            <person name="Karpouzas D.G."/>
        </authorList>
    </citation>
    <scope>NUCLEOTIDE SEQUENCE [LARGE SCALE GENOMIC DNA]</scope>
    <source>
        <strain evidence="4 5">P3</strain>
    </source>
</reference>
<evidence type="ECO:0000313" key="5">
    <source>
        <dbReference type="Proteomes" id="UP000179467"/>
    </source>
</evidence>
<accession>A0A1S1HCN7</accession>
<comment type="similarity">
    <text evidence="1">Belongs to the NAD(P)H dehydrogenase (quinone) family.</text>
</comment>
<comment type="caution">
    <text evidence="4">The sequence shown here is derived from an EMBL/GenBank/DDBJ whole genome shotgun (WGS) entry which is preliminary data.</text>
</comment>
<dbReference type="SUPFAM" id="SSF52218">
    <property type="entry name" value="Flavoproteins"/>
    <property type="match status" value="1"/>
</dbReference>
<dbReference type="EMBL" id="MIPT01000001">
    <property type="protein sequence ID" value="OHT19592.1"/>
    <property type="molecule type" value="Genomic_DNA"/>
</dbReference>